<dbReference type="Proteomes" id="UP000618952">
    <property type="component" value="Unassembled WGS sequence"/>
</dbReference>
<dbReference type="EMBL" id="JACLHY010000005">
    <property type="protein sequence ID" value="MBC8767749.1"/>
    <property type="molecule type" value="Genomic_DNA"/>
</dbReference>
<evidence type="ECO:0000313" key="2">
    <source>
        <dbReference type="Proteomes" id="UP000618952"/>
    </source>
</evidence>
<dbReference type="RefSeq" id="WP_187582858.1">
    <property type="nucleotide sequence ID" value="NZ_JACLHY010000005.1"/>
</dbReference>
<comment type="caution">
    <text evidence="1">The sequence shown here is derived from an EMBL/GenBank/DDBJ whole genome shotgun (WGS) entry which is preliminary data.</text>
</comment>
<name>A0ABR7QL24_9FLAO</name>
<keyword evidence="2" id="KW-1185">Reference proteome</keyword>
<evidence type="ECO:0000313" key="1">
    <source>
        <dbReference type="EMBL" id="MBC8767749.1"/>
    </source>
</evidence>
<protein>
    <submittedName>
        <fullName evidence="1">Uncharacterized protein</fullName>
    </submittedName>
</protein>
<organism evidence="1 2">
    <name type="scientific">Arenibacter arenosicollis</name>
    <dbReference type="NCBI Taxonomy" id="2762274"/>
    <lineage>
        <taxon>Bacteria</taxon>
        <taxon>Pseudomonadati</taxon>
        <taxon>Bacteroidota</taxon>
        <taxon>Flavobacteriia</taxon>
        <taxon>Flavobacteriales</taxon>
        <taxon>Flavobacteriaceae</taxon>
        <taxon>Arenibacter</taxon>
    </lineage>
</organism>
<proteinExistence type="predicted"/>
<accession>A0ABR7QL24</accession>
<reference evidence="1 2" key="1">
    <citation type="submission" date="2020-08" db="EMBL/GenBank/DDBJ databases">
        <title>Arenibacter gaetbuli sp. nov., isolated from a sand dune.</title>
        <authorList>
            <person name="Park S."/>
            <person name="Yoon J.-H."/>
        </authorList>
    </citation>
    <scope>NUCLEOTIDE SEQUENCE [LARGE SCALE GENOMIC DNA]</scope>
    <source>
        <strain evidence="1 2">BSSL-BM3</strain>
    </source>
</reference>
<gene>
    <name evidence="1" type="ORF">H4O18_07070</name>
</gene>
<sequence>MQQPLFTGDVANIWLYTTDFLIADNERFEKVIESFVNANIQAKENSEWKNHVASINNKRQMENRRQHQLQIENMDNATRAMAQTHQYKMRDRQASFDAHQKRMADMSAARDASHANFMNNNFGSNGSTSSSYSGNGQQSFLNMIKEEETVANPNGYNYQVESGAKEYWMDNNGNYIKSNDLFYNPNAGLDNNTEWTKVLDDY</sequence>